<sequence length="95" mass="10912">MLKARLDRAWSNLVWRKVSLPMEWNGMRLKALPMRTILRFHDLWAGCEEQSRSVMNYALSEAITDQQSASRQPEEPDVKPVQMGSFNTAECVGKS</sequence>
<dbReference type="Proteomes" id="UP000269221">
    <property type="component" value="Unassembled WGS sequence"/>
</dbReference>
<evidence type="ECO:0000313" key="3">
    <source>
        <dbReference type="Proteomes" id="UP000269221"/>
    </source>
</evidence>
<gene>
    <name evidence="2" type="ORF">DUI87_24073</name>
</gene>
<organism evidence="2 3">
    <name type="scientific">Hirundo rustica rustica</name>
    <dbReference type="NCBI Taxonomy" id="333673"/>
    <lineage>
        <taxon>Eukaryota</taxon>
        <taxon>Metazoa</taxon>
        <taxon>Chordata</taxon>
        <taxon>Craniata</taxon>
        <taxon>Vertebrata</taxon>
        <taxon>Euteleostomi</taxon>
        <taxon>Archelosauria</taxon>
        <taxon>Archosauria</taxon>
        <taxon>Dinosauria</taxon>
        <taxon>Saurischia</taxon>
        <taxon>Theropoda</taxon>
        <taxon>Coelurosauria</taxon>
        <taxon>Aves</taxon>
        <taxon>Neognathae</taxon>
        <taxon>Neoaves</taxon>
        <taxon>Telluraves</taxon>
        <taxon>Australaves</taxon>
        <taxon>Passeriformes</taxon>
        <taxon>Sylvioidea</taxon>
        <taxon>Hirundinidae</taxon>
        <taxon>Hirundo</taxon>
    </lineage>
</organism>
<dbReference type="EMBL" id="QRBI01000149">
    <property type="protein sequence ID" value="RMB99338.1"/>
    <property type="molecule type" value="Genomic_DNA"/>
</dbReference>
<keyword evidence="3" id="KW-1185">Reference proteome</keyword>
<evidence type="ECO:0000313" key="2">
    <source>
        <dbReference type="EMBL" id="RMB99338.1"/>
    </source>
</evidence>
<reference evidence="2 3" key="1">
    <citation type="submission" date="2018-07" db="EMBL/GenBank/DDBJ databases">
        <title>A high quality draft genome assembly of the barn swallow (H. rustica rustica).</title>
        <authorList>
            <person name="Formenti G."/>
            <person name="Chiara M."/>
            <person name="Poveda L."/>
            <person name="Francoijs K.-J."/>
            <person name="Bonisoli-Alquati A."/>
            <person name="Canova L."/>
            <person name="Gianfranceschi L."/>
            <person name="Horner D.S."/>
            <person name="Saino N."/>
        </authorList>
    </citation>
    <scope>NUCLEOTIDE SEQUENCE [LARGE SCALE GENOMIC DNA]</scope>
    <source>
        <strain evidence="2">Chelidonia</strain>
        <tissue evidence="2">Blood</tissue>
    </source>
</reference>
<name>A0A3M0JES8_HIRRU</name>
<evidence type="ECO:0000256" key="1">
    <source>
        <dbReference type="SAM" id="MobiDB-lite"/>
    </source>
</evidence>
<accession>A0A3M0JES8</accession>
<dbReference type="AlphaFoldDB" id="A0A3M0JES8"/>
<comment type="caution">
    <text evidence="2">The sequence shown here is derived from an EMBL/GenBank/DDBJ whole genome shotgun (WGS) entry which is preliminary data.</text>
</comment>
<proteinExistence type="predicted"/>
<feature type="region of interest" description="Disordered" evidence="1">
    <location>
        <begin position="65"/>
        <end position="95"/>
    </location>
</feature>
<protein>
    <submittedName>
        <fullName evidence="2">Uncharacterized protein</fullName>
    </submittedName>
</protein>